<comment type="caution">
    <text evidence="2">The sequence shown here is derived from an EMBL/GenBank/DDBJ whole genome shotgun (WGS) entry which is preliminary data.</text>
</comment>
<dbReference type="Gene3D" id="1.10.10.10">
    <property type="entry name" value="Winged helix-like DNA-binding domain superfamily/Winged helix DNA-binding domain"/>
    <property type="match status" value="1"/>
</dbReference>
<dbReference type="InterPro" id="IPR036388">
    <property type="entry name" value="WH-like_DNA-bd_sf"/>
</dbReference>
<organism evidence="2 3">
    <name type="scientific">Lawsonibacter faecis</name>
    <dbReference type="NCBI Taxonomy" id="2763052"/>
    <lineage>
        <taxon>Bacteria</taxon>
        <taxon>Bacillati</taxon>
        <taxon>Bacillota</taxon>
        <taxon>Clostridia</taxon>
        <taxon>Eubacteriales</taxon>
        <taxon>Oscillospiraceae</taxon>
        <taxon>Lawsonibacter</taxon>
    </lineage>
</organism>
<proteinExistence type="predicted"/>
<feature type="domain" description="HTH arsR-type" evidence="1">
    <location>
        <begin position="2"/>
        <end position="83"/>
    </location>
</feature>
<dbReference type="Gene3D" id="6.10.140.2180">
    <property type="match status" value="1"/>
</dbReference>
<dbReference type="SMART" id="SM00418">
    <property type="entry name" value="HTH_ARSR"/>
    <property type="match status" value="1"/>
</dbReference>
<protein>
    <submittedName>
        <fullName evidence="2">Helix-turn-helix domain-containing protein</fullName>
    </submittedName>
</protein>
<dbReference type="Pfam" id="PF12840">
    <property type="entry name" value="HTH_20"/>
    <property type="match status" value="1"/>
</dbReference>
<dbReference type="RefSeq" id="WP_186918705.1">
    <property type="nucleotide sequence ID" value="NZ_JACOPQ010000003.1"/>
</dbReference>
<keyword evidence="3" id="KW-1185">Reference proteome</keyword>
<dbReference type="CDD" id="cd00090">
    <property type="entry name" value="HTH_ARSR"/>
    <property type="match status" value="1"/>
</dbReference>
<evidence type="ECO:0000313" key="3">
    <source>
        <dbReference type="Proteomes" id="UP000607645"/>
    </source>
</evidence>
<gene>
    <name evidence="2" type="ORF">H8S62_05165</name>
</gene>
<dbReference type="Proteomes" id="UP000607645">
    <property type="component" value="Unassembled WGS sequence"/>
</dbReference>
<evidence type="ECO:0000259" key="1">
    <source>
        <dbReference type="SMART" id="SM00418"/>
    </source>
</evidence>
<dbReference type="InterPro" id="IPR011991">
    <property type="entry name" value="ArsR-like_HTH"/>
</dbReference>
<dbReference type="InterPro" id="IPR036390">
    <property type="entry name" value="WH_DNA-bd_sf"/>
</dbReference>
<dbReference type="GO" id="GO:0003700">
    <property type="term" value="F:DNA-binding transcription factor activity"/>
    <property type="evidence" value="ECO:0007669"/>
    <property type="project" value="InterPro"/>
</dbReference>
<dbReference type="EMBL" id="JACOPQ010000003">
    <property type="protein sequence ID" value="MBC5736397.1"/>
    <property type="molecule type" value="Genomic_DNA"/>
</dbReference>
<sequence>MDRAKLILNPARLRILQHLKLCGRACTAELVEHLAGVPRATVYHHVKLLEQGGLIEVVQENRVRGTVEKVYAMKAGGLPITEGADAAALSTAFHMGLMQEMNDYFGRGEGDCRRDNVFFTSALLCLTDGEYAALLRELVELLKPYAERTEGEGRRLRKLSIIASPPGEAGDEHEFP</sequence>
<dbReference type="AlphaFoldDB" id="A0A8J6M7E2"/>
<name>A0A8J6M7E2_9FIRM</name>
<reference evidence="2" key="1">
    <citation type="submission" date="2020-08" db="EMBL/GenBank/DDBJ databases">
        <title>Genome public.</title>
        <authorList>
            <person name="Liu C."/>
            <person name="Sun Q."/>
        </authorList>
    </citation>
    <scope>NUCLEOTIDE SEQUENCE</scope>
    <source>
        <strain evidence="2">NSJ-52</strain>
    </source>
</reference>
<dbReference type="InterPro" id="IPR001845">
    <property type="entry name" value="HTH_ArsR_DNA-bd_dom"/>
</dbReference>
<dbReference type="SUPFAM" id="SSF46785">
    <property type="entry name" value="Winged helix' DNA-binding domain"/>
    <property type="match status" value="1"/>
</dbReference>
<accession>A0A8J6M7E2</accession>
<evidence type="ECO:0000313" key="2">
    <source>
        <dbReference type="EMBL" id="MBC5736397.1"/>
    </source>
</evidence>